<dbReference type="GO" id="GO:0030234">
    <property type="term" value="F:enzyme regulator activity"/>
    <property type="evidence" value="ECO:0007669"/>
    <property type="project" value="InterPro"/>
</dbReference>
<evidence type="ECO:0000313" key="2">
    <source>
        <dbReference type="Proteomes" id="UP000199233"/>
    </source>
</evidence>
<gene>
    <name evidence="1" type="ORF">SAMN04488038_104180</name>
</gene>
<dbReference type="SMART" id="SM00938">
    <property type="entry name" value="P-II"/>
    <property type="match status" value="1"/>
</dbReference>
<reference evidence="1 2" key="1">
    <citation type="submission" date="2016-10" db="EMBL/GenBank/DDBJ databases">
        <authorList>
            <person name="de Groot N.N."/>
        </authorList>
    </citation>
    <scope>NUCLEOTIDE SEQUENCE [LARGE SCALE GENOMIC DNA]</scope>
    <source>
        <strain evidence="1 2">DSM 25927</strain>
    </source>
</reference>
<dbReference type="PRINTS" id="PR00340">
    <property type="entry name" value="PIIGLNB"/>
</dbReference>
<dbReference type="OrthoDB" id="8480258at2"/>
<name>A0A1H9DWY8_9GAMM</name>
<dbReference type="PROSITE" id="PS51343">
    <property type="entry name" value="PII_GLNB_DOM"/>
    <property type="match status" value="1"/>
</dbReference>
<proteinExistence type="predicted"/>
<dbReference type="InterPro" id="IPR015867">
    <property type="entry name" value="N-reg_PII/ATP_PRibTrfase_C"/>
</dbReference>
<evidence type="ECO:0000313" key="1">
    <source>
        <dbReference type="EMBL" id="SEQ17413.1"/>
    </source>
</evidence>
<dbReference type="Pfam" id="PF00543">
    <property type="entry name" value="P-II"/>
    <property type="match status" value="1"/>
</dbReference>
<dbReference type="STRING" id="489703.SAMN04488038_104180"/>
<dbReference type="InterPro" id="IPR011322">
    <property type="entry name" value="N-reg_PII-like_a/b"/>
</dbReference>
<organism evidence="1 2">
    <name type="scientific">Solimonas aquatica</name>
    <dbReference type="NCBI Taxonomy" id="489703"/>
    <lineage>
        <taxon>Bacteria</taxon>
        <taxon>Pseudomonadati</taxon>
        <taxon>Pseudomonadota</taxon>
        <taxon>Gammaproteobacteria</taxon>
        <taxon>Nevskiales</taxon>
        <taxon>Nevskiaceae</taxon>
        <taxon>Solimonas</taxon>
    </lineage>
</organism>
<dbReference type="Proteomes" id="UP000199233">
    <property type="component" value="Unassembled WGS sequence"/>
</dbReference>
<dbReference type="InterPro" id="IPR002187">
    <property type="entry name" value="N-reg_PII"/>
</dbReference>
<dbReference type="GO" id="GO:0006808">
    <property type="term" value="P:regulation of nitrogen utilization"/>
    <property type="evidence" value="ECO:0007669"/>
    <property type="project" value="InterPro"/>
</dbReference>
<sequence>MKLVKAFIHHVRAADVVQALADAGYRNLTLQDVRGMLKPITENERDYTADAGGLVISEVRLSLVVEDEEVDAVTSIIRTVGRVGHHAHVCGYIYVSPVEQALPIGGPSDLAP</sequence>
<dbReference type="EMBL" id="FOFS01000004">
    <property type="protein sequence ID" value="SEQ17413.1"/>
    <property type="molecule type" value="Genomic_DNA"/>
</dbReference>
<dbReference type="SUPFAM" id="SSF54913">
    <property type="entry name" value="GlnB-like"/>
    <property type="match status" value="1"/>
</dbReference>
<dbReference type="RefSeq" id="WP_028006869.1">
    <property type="nucleotide sequence ID" value="NZ_FOFS01000004.1"/>
</dbReference>
<keyword evidence="2" id="KW-1185">Reference proteome</keyword>
<dbReference type="AlphaFoldDB" id="A0A1H9DWY8"/>
<protein>
    <submittedName>
        <fullName evidence="1">Nitrogen regulatory protein P-II family</fullName>
    </submittedName>
</protein>
<accession>A0A1H9DWY8</accession>
<dbReference type="Gene3D" id="3.30.70.120">
    <property type="match status" value="1"/>
</dbReference>